<dbReference type="NCBIfam" id="TIGR00063">
    <property type="entry name" value="folE"/>
    <property type="match status" value="1"/>
</dbReference>
<evidence type="ECO:0000259" key="8">
    <source>
        <dbReference type="Pfam" id="PF01227"/>
    </source>
</evidence>
<evidence type="ECO:0000256" key="2">
    <source>
        <dbReference type="ARBA" id="ARBA00005080"/>
    </source>
</evidence>
<dbReference type="GO" id="GO:0046654">
    <property type="term" value="P:tetrahydrofolate biosynthetic process"/>
    <property type="evidence" value="ECO:0007669"/>
    <property type="project" value="UniProtKB-UniRule"/>
</dbReference>
<protein>
    <recommendedName>
        <fullName evidence="7">GTP cyclohydrolase 1</fullName>
        <ecNumber evidence="7">3.5.4.16</ecNumber>
    </recommendedName>
    <alternativeName>
        <fullName evidence="7">GTP cyclohydrolase I</fullName>
        <shortName evidence="7">GTP-CH-I</shortName>
    </alternativeName>
</protein>
<comment type="similarity">
    <text evidence="3 7">Belongs to the GTP cyclohydrolase I family.</text>
</comment>
<dbReference type="SUPFAM" id="SSF55620">
    <property type="entry name" value="Tetrahydrobiopterin biosynthesis enzymes-like"/>
    <property type="match status" value="1"/>
</dbReference>
<keyword evidence="6 7" id="KW-0378">Hydrolase</keyword>
<dbReference type="OrthoDB" id="9801207at2"/>
<dbReference type="HAMAP" id="MF_00223">
    <property type="entry name" value="FolE"/>
    <property type="match status" value="1"/>
</dbReference>
<dbReference type="PROSITE" id="PS00860">
    <property type="entry name" value="GTP_CYCLOHYDROL_1_2"/>
    <property type="match status" value="1"/>
</dbReference>
<dbReference type="Proteomes" id="UP000319576">
    <property type="component" value="Chromosome"/>
</dbReference>
<dbReference type="GO" id="GO:0008270">
    <property type="term" value="F:zinc ion binding"/>
    <property type="evidence" value="ECO:0007669"/>
    <property type="project" value="UniProtKB-UniRule"/>
</dbReference>
<dbReference type="GO" id="GO:0006729">
    <property type="term" value="P:tetrahydrobiopterin biosynthetic process"/>
    <property type="evidence" value="ECO:0007669"/>
    <property type="project" value="TreeGrafter"/>
</dbReference>
<dbReference type="KEGG" id="uli:ETAA1_45590"/>
<dbReference type="AlphaFoldDB" id="A0A517XYJ5"/>
<evidence type="ECO:0000256" key="7">
    <source>
        <dbReference type="HAMAP-Rule" id="MF_00223"/>
    </source>
</evidence>
<dbReference type="NCBIfam" id="NF006825">
    <property type="entry name" value="PRK09347.1-2"/>
    <property type="match status" value="1"/>
</dbReference>
<dbReference type="InterPro" id="IPR043134">
    <property type="entry name" value="GTP-CH-I_N"/>
</dbReference>
<dbReference type="InterPro" id="IPR018234">
    <property type="entry name" value="GTP_CycHdrlase_I_CS"/>
</dbReference>
<reference evidence="9 10" key="1">
    <citation type="submission" date="2019-02" db="EMBL/GenBank/DDBJ databases">
        <title>Deep-cultivation of Planctomycetes and their phenomic and genomic characterization uncovers novel biology.</title>
        <authorList>
            <person name="Wiegand S."/>
            <person name="Jogler M."/>
            <person name="Boedeker C."/>
            <person name="Pinto D."/>
            <person name="Vollmers J."/>
            <person name="Rivas-Marin E."/>
            <person name="Kohn T."/>
            <person name="Peeters S.H."/>
            <person name="Heuer A."/>
            <person name="Rast P."/>
            <person name="Oberbeckmann S."/>
            <person name="Bunk B."/>
            <person name="Jeske O."/>
            <person name="Meyerdierks A."/>
            <person name="Storesund J.E."/>
            <person name="Kallscheuer N."/>
            <person name="Luecker S."/>
            <person name="Lage O.M."/>
            <person name="Pohl T."/>
            <person name="Merkel B.J."/>
            <person name="Hornburger P."/>
            <person name="Mueller R.-W."/>
            <person name="Bruemmer F."/>
            <person name="Labrenz M."/>
            <person name="Spormann A.M."/>
            <person name="Op den Camp H."/>
            <person name="Overmann J."/>
            <person name="Amann R."/>
            <person name="Jetten M.S.M."/>
            <person name="Mascher T."/>
            <person name="Medema M.H."/>
            <person name="Devos D.P."/>
            <person name="Kaster A.-K."/>
            <person name="Ovreas L."/>
            <person name="Rohde M."/>
            <person name="Galperin M.Y."/>
            <person name="Jogler C."/>
        </authorList>
    </citation>
    <scope>NUCLEOTIDE SEQUENCE [LARGE SCALE GENOMIC DNA]</scope>
    <source>
        <strain evidence="9 10">ETA_A1</strain>
    </source>
</reference>
<dbReference type="Pfam" id="PF01227">
    <property type="entry name" value="GTP_cyclohydroI"/>
    <property type="match status" value="1"/>
</dbReference>
<sequence length="219" mass="23489">MSSATPKPYPGCDDDDPVTLAALAQLAAAPFGPVDHARIKNAVREILYAVGEDPDREGLQETPDRVARMYAEVFAGLHTDPAVFLAKTFTQSADELVLVKDIEFASCCEHHLLPFLGKAHVGYLPDGQVVGLSKLARVVDAVARRPQVQERMTETIADLVMNELKPRGVGVVVEATHSCMSIRGVRKPGALTVTSAVRGLVKTNASTRAEFMSLALGRG</sequence>
<keyword evidence="10" id="KW-1185">Reference proteome</keyword>
<dbReference type="EMBL" id="CP036273">
    <property type="protein sequence ID" value="QDU22576.1"/>
    <property type="molecule type" value="Genomic_DNA"/>
</dbReference>
<gene>
    <name evidence="7 9" type="primary">folE</name>
    <name evidence="9" type="ORF">ETAA1_45590</name>
</gene>
<dbReference type="PROSITE" id="PS00859">
    <property type="entry name" value="GTP_CYCLOHYDROL_1_1"/>
    <property type="match status" value="1"/>
</dbReference>
<comment type="catalytic activity">
    <reaction evidence="1 7">
        <text>GTP + H2O = 7,8-dihydroneopterin 3'-triphosphate + formate + H(+)</text>
        <dbReference type="Rhea" id="RHEA:17473"/>
        <dbReference type="ChEBI" id="CHEBI:15377"/>
        <dbReference type="ChEBI" id="CHEBI:15378"/>
        <dbReference type="ChEBI" id="CHEBI:15740"/>
        <dbReference type="ChEBI" id="CHEBI:37565"/>
        <dbReference type="ChEBI" id="CHEBI:58462"/>
        <dbReference type="EC" id="3.5.4.16"/>
    </reaction>
</comment>
<dbReference type="InterPro" id="IPR001474">
    <property type="entry name" value="GTP_CycHdrlase_I"/>
</dbReference>
<dbReference type="GO" id="GO:0005525">
    <property type="term" value="F:GTP binding"/>
    <property type="evidence" value="ECO:0007669"/>
    <property type="project" value="UniProtKB-KW"/>
</dbReference>
<evidence type="ECO:0000256" key="3">
    <source>
        <dbReference type="ARBA" id="ARBA00008085"/>
    </source>
</evidence>
<dbReference type="PANTHER" id="PTHR11109">
    <property type="entry name" value="GTP CYCLOHYDROLASE I"/>
    <property type="match status" value="1"/>
</dbReference>
<dbReference type="RefSeq" id="WP_145242428.1">
    <property type="nucleotide sequence ID" value="NZ_CP036273.1"/>
</dbReference>
<keyword evidence="7" id="KW-0862">Zinc</keyword>
<feature type="binding site" evidence="7">
    <location>
        <position position="179"/>
    </location>
    <ligand>
        <name>Zn(2+)</name>
        <dbReference type="ChEBI" id="CHEBI:29105"/>
    </ligand>
</feature>
<keyword evidence="7" id="KW-0547">Nucleotide-binding</keyword>
<dbReference type="FunFam" id="1.10.286.10:FF:000001">
    <property type="entry name" value="GTP cyclohydrolase 1"/>
    <property type="match status" value="1"/>
</dbReference>
<dbReference type="PANTHER" id="PTHR11109:SF7">
    <property type="entry name" value="GTP CYCLOHYDROLASE 1"/>
    <property type="match status" value="1"/>
</dbReference>
<comment type="subunit">
    <text evidence="4">Toroid-shaped homodecamer, composed of two pentamers of five dimers.</text>
</comment>
<evidence type="ECO:0000256" key="1">
    <source>
        <dbReference type="ARBA" id="ARBA00001052"/>
    </source>
</evidence>
<accession>A0A517XYJ5</accession>
<dbReference type="UniPathway" id="UPA00848">
    <property type="reaction ID" value="UER00151"/>
</dbReference>
<evidence type="ECO:0000256" key="6">
    <source>
        <dbReference type="ARBA" id="ARBA00022801"/>
    </source>
</evidence>
<comment type="pathway">
    <text evidence="2 7">Cofactor biosynthesis; 7,8-dihydroneopterin triphosphate biosynthesis; 7,8-dihydroneopterin triphosphate from GTP: step 1/1.</text>
</comment>
<evidence type="ECO:0000256" key="5">
    <source>
        <dbReference type="ARBA" id="ARBA00022563"/>
    </source>
</evidence>
<evidence type="ECO:0000313" key="10">
    <source>
        <dbReference type="Proteomes" id="UP000319576"/>
    </source>
</evidence>
<feature type="domain" description="GTP cyclohydrolase I" evidence="8">
    <location>
        <begin position="39"/>
        <end position="214"/>
    </location>
</feature>
<dbReference type="InterPro" id="IPR020602">
    <property type="entry name" value="GTP_CycHdrlase_I_dom"/>
</dbReference>
<dbReference type="GO" id="GO:0006730">
    <property type="term" value="P:one-carbon metabolic process"/>
    <property type="evidence" value="ECO:0007669"/>
    <property type="project" value="UniProtKB-UniRule"/>
</dbReference>
<feature type="binding site" evidence="7">
    <location>
        <position position="108"/>
    </location>
    <ligand>
        <name>Zn(2+)</name>
        <dbReference type="ChEBI" id="CHEBI:29105"/>
    </ligand>
</feature>
<dbReference type="GO" id="GO:0003934">
    <property type="term" value="F:GTP cyclohydrolase I activity"/>
    <property type="evidence" value="ECO:0007669"/>
    <property type="project" value="UniProtKB-UniRule"/>
</dbReference>
<dbReference type="FunFam" id="3.30.1130.10:FF:000001">
    <property type="entry name" value="GTP cyclohydrolase 1"/>
    <property type="match status" value="1"/>
</dbReference>
<keyword evidence="5 7" id="KW-0554">One-carbon metabolism</keyword>
<dbReference type="NCBIfam" id="NF006826">
    <property type="entry name" value="PRK09347.1-3"/>
    <property type="match status" value="1"/>
</dbReference>
<keyword evidence="7" id="KW-0479">Metal-binding</keyword>
<comment type="subunit">
    <text evidence="7">Homopolymer.</text>
</comment>
<organism evidence="9 10">
    <name type="scientific">Urbifossiella limnaea</name>
    <dbReference type="NCBI Taxonomy" id="2528023"/>
    <lineage>
        <taxon>Bacteria</taxon>
        <taxon>Pseudomonadati</taxon>
        <taxon>Planctomycetota</taxon>
        <taxon>Planctomycetia</taxon>
        <taxon>Gemmatales</taxon>
        <taxon>Gemmataceae</taxon>
        <taxon>Urbifossiella</taxon>
    </lineage>
</organism>
<dbReference type="EC" id="3.5.4.16" evidence="7"/>
<evidence type="ECO:0000256" key="4">
    <source>
        <dbReference type="ARBA" id="ARBA00011857"/>
    </source>
</evidence>
<proteinExistence type="inferred from homology"/>
<dbReference type="InterPro" id="IPR043133">
    <property type="entry name" value="GTP-CH-I_C/QueF"/>
</dbReference>
<keyword evidence="7" id="KW-0342">GTP-binding</keyword>
<name>A0A517XYJ5_9BACT</name>
<dbReference type="GO" id="GO:0005737">
    <property type="term" value="C:cytoplasm"/>
    <property type="evidence" value="ECO:0007669"/>
    <property type="project" value="TreeGrafter"/>
</dbReference>
<dbReference type="Gene3D" id="3.30.1130.10">
    <property type="match status" value="1"/>
</dbReference>
<dbReference type="Gene3D" id="1.10.286.10">
    <property type="match status" value="1"/>
</dbReference>
<feature type="binding site" evidence="7">
    <location>
        <position position="111"/>
    </location>
    <ligand>
        <name>Zn(2+)</name>
        <dbReference type="ChEBI" id="CHEBI:29105"/>
    </ligand>
</feature>
<evidence type="ECO:0000313" key="9">
    <source>
        <dbReference type="EMBL" id="QDU22576.1"/>
    </source>
</evidence>